<dbReference type="EMBL" id="CP163431">
    <property type="protein sequence ID" value="XDP99032.1"/>
    <property type="molecule type" value="Genomic_DNA"/>
</dbReference>
<sequence>MSEPKWRKSSYSEASANACVEIATTGPLIALRDSKQPELPWATVSRRAWAEFAGAVGSGLLRTGV</sequence>
<accession>A0AB39M271</accession>
<dbReference type="Pfam" id="PF04149">
    <property type="entry name" value="DUF397"/>
    <property type="match status" value="1"/>
</dbReference>
<reference evidence="2" key="1">
    <citation type="submission" date="2024-07" db="EMBL/GenBank/DDBJ databases">
        <authorList>
            <person name="Yu S.T."/>
        </authorList>
    </citation>
    <scope>NUCLEOTIDE SEQUENCE</scope>
    <source>
        <strain evidence="2">R08</strain>
    </source>
</reference>
<proteinExistence type="predicted"/>
<dbReference type="RefSeq" id="WP_352111810.1">
    <property type="nucleotide sequence ID" value="NZ_CP163431.1"/>
</dbReference>
<evidence type="ECO:0000313" key="2">
    <source>
        <dbReference type="EMBL" id="XDP99032.1"/>
    </source>
</evidence>
<gene>
    <name evidence="2" type="ORF">AB5J58_01970</name>
</gene>
<feature type="domain" description="DUF397" evidence="1">
    <location>
        <begin position="5"/>
        <end position="56"/>
    </location>
</feature>
<dbReference type="AlphaFoldDB" id="A0AB39M271"/>
<evidence type="ECO:0000259" key="1">
    <source>
        <dbReference type="Pfam" id="PF04149"/>
    </source>
</evidence>
<organism evidence="2">
    <name type="scientific">Streptomyces sp. R08</name>
    <dbReference type="NCBI Taxonomy" id="3238624"/>
    <lineage>
        <taxon>Bacteria</taxon>
        <taxon>Bacillati</taxon>
        <taxon>Actinomycetota</taxon>
        <taxon>Actinomycetes</taxon>
        <taxon>Kitasatosporales</taxon>
        <taxon>Streptomycetaceae</taxon>
        <taxon>Streptomyces</taxon>
    </lineage>
</organism>
<protein>
    <submittedName>
        <fullName evidence="2">DUF397 domain-containing protein</fullName>
    </submittedName>
</protein>
<name>A0AB39M271_9ACTN</name>
<dbReference type="InterPro" id="IPR007278">
    <property type="entry name" value="DUF397"/>
</dbReference>